<dbReference type="RefSeq" id="WP_377070264.1">
    <property type="nucleotide sequence ID" value="NZ_JBHMEC010000017.1"/>
</dbReference>
<dbReference type="EMBL" id="JBHMEC010000017">
    <property type="protein sequence ID" value="MFB9150733.1"/>
    <property type="molecule type" value="Genomic_DNA"/>
</dbReference>
<evidence type="ECO:0000313" key="2">
    <source>
        <dbReference type="Proteomes" id="UP001589670"/>
    </source>
</evidence>
<reference evidence="1 2" key="1">
    <citation type="submission" date="2024-09" db="EMBL/GenBank/DDBJ databases">
        <authorList>
            <person name="Sun Q."/>
            <person name="Mori K."/>
        </authorList>
    </citation>
    <scope>NUCLEOTIDE SEQUENCE [LARGE SCALE GENOMIC DNA]</scope>
    <source>
        <strain evidence="1 2">CECT 9424</strain>
    </source>
</reference>
<evidence type="ECO:0000313" key="1">
    <source>
        <dbReference type="EMBL" id="MFB9150733.1"/>
    </source>
</evidence>
<evidence type="ECO:0008006" key="3">
    <source>
        <dbReference type="Google" id="ProtNLM"/>
    </source>
</evidence>
<sequence>MTGDLISELDMRRGLTDTGRQCLRVLRDETSVLPFDLKIQKRGHFGDVLRWTCNGKLWFDALPAKQWVLFYLNKRALSEPGLSYSSVSARLPHAVERRDLIVNVRLHDKSEASTMAALIRDAARFLSSPV</sequence>
<protein>
    <recommendedName>
        <fullName evidence="3">YdhG-like domain-containing protein</fullName>
    </recommendedName>
</protein>
<proteinExistence type="predicted"/>
<name>A0ABV5I2N6_9RHOB</name>
<keyword evidence="2" id="KW-1185">Reference proteome</keyword>
<dbReference type="Proteomes" id="UP001589670">
    <property type="component" value="Unassembled WGS sequence"/>
</dbReference>
<comment type="caution">
    <text evidence="1">The sequence shown here is derived from an EMBL/GenBank/DDBJ whole genome shotgun (WGS) entry which is preliminary data.</text>
</comment>
<accession>A0ABV5I2N6</accession>
<gene>
    <name evidence="1" type="ORF">ACFFU4_13340</name>
</gene>
<organism evidence="1 2">
    <name type="scientific">Roseovarius ramblicola</name>
    <dbReference type="NCBI Taxonomy" id="2022336"/>
    <lineage>
        <taxon>Bacteria</taxon>
        <taxon>Pseudomonadati</taxon>
        <taxon>Pseudomonadota</taxon>
        <taxon>Alphaproteobacteria</taxon>
        <taxon>Rhodobacterales</taxon>
        <taxon>Roseobacteraceae</taxon>
        <taxon>Roseovarius</taxon>
    </lineage>
</organism>